<feature type="region of interest" description="Disordered" evidence="2">
    <location>
        <begin position="143"/>
        <end position="184"/>
    </location>
</feature>
<feature type="region of interest" description="Disordered" evidence="2">
    <location>
        <begin position="1"/>
        <end position="60"/>
    </location>
</feature>
<evidence type="ECO:0000313" key="5">
    <source>
        <dbReference type="Proteomes" id="UP000019375"/>
    </source>
</evidence>
<evidence type="ECO:0000313" key="4">
    <source>
        <dbReference type="EMBL" id="CDF90587.1"/>
    </source>
</evidence>
<dbReference type="InterPro" id="IPR025752">
    <property type="entry name" value="HPH_family"/>
</dbReference>
<protein>
    <submittedName>
        <fullName evidence="4">ZYBA0S07-04500g1_1</fullName>
    </submittedName>
</protein>
<feature type="transmembrane region" description="Helical" evidence="3">
    <location>
        <begin position="473"/>
        <end position="494"/>
    </location>
</feature>
<evidence type="ECO:0000256" key="3">
    <source>
        <dbReference type="SAM" id="Phobius"/>
    </source>
</evidence>
<feature type="compositionally biased region" description="Low complexity" evidence="2">
    <location>
        <begin position="270"/>
        <end position="282"/>
    </location>
</feature>
<feature type="compositionally biased region" description="Polar residues" evidence="2">
    <location>
        <begin position="28"/>
        <end position="40"/>
    </location>
</feature>
<keyword evidence="5" id="KW-1185">Reference proteome</keyword>
<gene>
    <name evidence="4" type="ORF">BN860_04500g</name>
</gene>
<keyword evidence="3" id="KW-0472">Membrane</keyword>
<dbReference type="GO" id="GO:0005783">
    <property type="term" value="C:endoplasmic reticulum"/>
    <property type="evidence" value="ECO:0007669"/>
    <property type="project" value="InterPro"/>
</dbReference>
<keyword evidence="3" id="KW-0812">Transmembrane</keyword>
<dbReference type="Pfam" id="PF13694">
    <property type="entry name" value="Hph"/>
    <property type="match status" value="1"/>
</dbReference>
<feature type="region of interest" description="Disordered" evidence="2">
    <location>
        <begin position="256"/>
        <end position="286"/>
    </location>
</feature>
<sequence>MNLLIDRREKPSEEEPSLPADRRRGSLYSISHNGSSSSLRENSKPRTQKRMSLPTISVNDKPVLAKQATLSQYNSPAAEKRATSYNWSRQLRHEAAPDLTSAATGMFSECMFESPPRKPSGSSASSTCSAYAKLDWIECEHLRRNSSSQSSSHRHRHHYTQTAHRRGSTPSHYHEKRYPARSYSSTVAPDRKRLVNQFLRSAEPSTSTISTPTKESVIDFPNVSNMEADPRNGCFDPGRKGSLQALLYRDLEQLPRTMTKPPPITVPGQSTSSPPSTTSSHSVFPEEASISSSSSFDISDESYLSPEFALDDEVYEENDGMFLNYNEVDYVRRHIANQLHNFENILKQNLREVLLKDEYQFKRNLKTFDLVSSDLNNLKQQVVQMYESIKHKSLASLRREFEENEKDTFISKTNTIVAENLRELESLEERIELSKEKLVRQRETLKKMESLLSLKDDMLASQKNTKLAYQYRYMVFDFGAFILLVGICIFIKWLL</sequence>
<name>A0A8J2X9N5_ZYGB2</name>
<evidence type="ECO:0000256" key="2">
    <source>
        <dbReference type="SAM" id="MobiDB-lite"/>
    </source>
</evidence>
<feature type="compositionally biased region" description="Basic residues" evidence="2">
    <location>
        <begin position="152"/>
        <end position="167"/>
    </location>
</feature>
<dbReference type="EMBL" id="HG316460">
    <property type="protein sequence ID" value="CDF90587.1"/>
    <property type="molecule type" value="Genomic_DNA"/>
</dbReference>
<accession>A0A8J2X9N5</accession>
<evidence type="ECO:0000256" key="1">
    <source>
        <dbReference type="SAM" id="Coils"/>
    </source>
</evidence>
<feature type="compositionally biased region" description="Basic and acidic residues" evidence="2">
    <location>
        <begin position="1"/>
        <end position="13"/>
    </location>
</feature>
<proteinExistence type="predicted"/>
<reference evidence="5" key="1">
    <citation type="journal article" date="2013" name="Genome Announc.">
        <title>Genome sequence of the food spoilage yeast Zygosaccharomyces bailii CLIB 213(T).</title>
        <authorList>
            <person name="Galeote V."/>
            <person name="Bigey F."/>
            <person name="Devillers H."/>
            <person name="Neuveglise C."/>
            <person name="Dequin S."/>
        </authorList>
    </citation>
    <scope>NUCLEOTIDE SEQUENCE [LARGE SCALE GENOMIC DNA]</scope>
    <source>
        <strain evidence="5">CLIB 213 / ATCC 58445 / CBS 680 / CCRC 21525 / NBRC 1098 / NCYC 1416 / NRRL Y-2227</strain>
    </source>
</reference>
<keyword evidence="1" id="KW-0175">Coiled coil</keyword>
<dbReference type="OrthoDB" id="4068598at2759"/>
<dbReference type="AlphaFoldDB" id="A0A8J2X9N5"/>
<keyword evidence="3" id="KW-1133">Transmembrane helix</keyword>
<dbReference type="Proteomes" id="UP000019375">
    <property type="component" value="Unassembled WGS sequence"/>
</dbReference>
<feature type="coiled-coil region" evidence="1">
    <location>
        <begin position="410"/>
        <end position="451"/>
    </location>
</feature>
<organism evidence="4 5">
    <name type="scientific">Zygosaccharomyces bailii (strain CLIB 213 / ATCC 58445 / CBS 680 / BCRC 21525 / NBRC 1098 / NCYC 1416 / NRRL Y-2227)</name>
    <dbReference type="NCBI Taxonomy" id="1333698"/>
    <lineage>
        <taxon>Eukaryota</taxon>
        <taxon>Fungi</taxon>
        <taxon>Dikarya</taxon>
        <taxon>Ascomycota</taxon>
        <taxon>Saccharomycotina</taxon>
        <taxon>Saccharomycetes</taxon>
        <taxon>Saccharomycetales</taxon>
        <taxon>Saccharomycetaceae</taxon>
        <taxon>Zygosaccharomyces</taxon>
    </lineage>
</organism>